<dbReference type="KEGG" id="cmq:B840_02040"/>
<sequence>MLRNVAPLDRALRGGAAFVAANVAANLPDSKKPVKFGLLALAVVLGVTAAIGFCPLYRLLGISTRTAGN</sequence>
<evidence type="ECO:0000259" key="2">
    <source>
        <dbReference type="Pfam" id="PF11127"/>
    </source>
</evidence>
<proteinExistence type="predicted"/>
<evidence type="ECO:0000313" key="4">
    <source>
        <dbReference type="Proteomes" id="UP000031928"/>
    </source>
</evidence>
<gene>
    <name evidence="3" type="ORF">B840_02040</name>
</gene>
<reference evidence="3 4" key="1">
    <citation type="submission" date="2014-05" db="EMBL/GenBank/DDBJ databases">
        <title>Complete genome sequence of Corynebacterium marinum DSM 44953.</title>
        <authorList>
            <person name="Schaffert L."/>
            <person name="Albersmeier A."/>
            <person name="Kalinowski J."/>
            <person name="Ruckert C."/>
        </authorList>
    </citation>
    <scope>NUCLEOTIDE SEQUENCE [LARGE SCALE GENOMIC DNA]</scope>
    <source>
        <strain evidence="3 4">DSM 44953</strain>
    </source>
</reference>
<dbReference type="Pfam" id="PF11127">
    <property type="entry name" value="YgaP-like_TM"/>
    <property type="match status" value="1"/>
</dbReference>
<dbReference type="InterPro" id="IPR021309">
    <property type="entry name" value="YgaP-like_TM"/>
</dbReference>
<evidence type="ECO:0000256" key="1">
    <source>
        <dbReference type="SAM" id="Phobius"/>
    </source>
</evidence>
<organism evidence="3 4">
    <name type="scientific">Corynebacterium marinum DSM 44953</name>
    <dbReference type="NCBI Taxonomy" id="1224162"/>
    <lineage>
        <taxon>Bacteria</taxon>
        <taxon>Bacillati</taxon>
        <taxon>Actinomycetota</taxon>
        <taxon>Actinomycetes</taxon>
        <taxon>Mycobacteriales</taxon>
        <taxon>Corynebacteriaceae</taxon>
        <taxon>Corynebacterium</taxon>
    </lineage>
</organism>
<keyword evidence="4" id="KW-1185">Reference proteome</keyword>
<feature type="domain" description="Inner membrane protein YgaP-like transmembrane" evidence="2">
    <location>
        <begin position="1"/>
        <end position="65"/>
    </location>
</feature>
<feature type="transmembrane region" description="Helical" evidence="1">
    <location>
        <begin position="36"/>
        <end position="60"/>
    </location>
</feature>
<dbReference type="Proteomes" id="UP000031928">
    <property type="component" value="Chromosome"/>
</dbReference>
<protein>
    <recommendedName>
        <fullName evidence="2">Inner membrane protein YgaP-like transmembrane domain-containing protein</fullName>
    </recommendedName>
</protein>
<dbReference type="AlphaFoldDB" id="A0A0B6TTF2"/>
<dbReference type="EMBL" id="CP007790">
    <property type="protein sequence ID" value="AJK68036.1"/>
    <property type="molecule type" value="Genomic_DNA"/>
</dbReference>
<keyword evidence="1" id="KW-1133">Transmembrane helix</keyword>
<accession>A0A0B6TTF2</accession>
<dbReference type="RefSeq" id="WP_042620740.1">
    <property type="nucleotide sequence ID" value="NZ_CP007790.1"/>
</dbReference>
<name>A0A0B6TTF2_9CORY</name>
<evidence type="ECO:0000313" key="3">
    <source>
        <dbReference type="EMBL" id="AJK68036.1"/>
    </source>
</evidence>
<dbReference type="STRING" id="1224162.B840_02040"/>
<dbReference type="HOGENOM" id="CLU_176022_3_1_11"/>
<keyword evidence="1" id="KW-0472">Membrane</keyword>
<keyword evidence="1" id="KW-0812">Transmembrane</keyword>